<name>A0A6J6FKB7_9ZZZZ</name>
<dbReference type="EMBL" id="CAEZTS010000164">
    <property type="protein sequence ID" value="CAB4589472.1"/>
    <property type="molecule type" value="Genomic_DNA"/>
</dbReference>
<dbReference type="PANTHER" id="PTHR43593">
    <property type="match status" value="1"/>
</dbReference>
<evidence type="ECO:0000313" key="2">
    <source>
        <dbReference type="EMBL" id="CAB4589472.1"/>
    </source>
</evidence>
<dbReference type="AlphaFoldDB" id="A0A6J6FKB7"/>
<reference evidence="2" key="1">
    <citation type="submission" date="2020-05" db="EMBL/GenBank/DDBJ databases">
        <authorList>
            <person name="Chiriac C."/>
            <person name="Salcher M."/>
            <person name="Ghai R."/>
            <person name="Kavagutti S V."/>
        </authorList>
    </citation>
    <scope>NUCLEOTIDE SEQUENCE</scope>
</reference>
<feature type="domain" description="Gfo/Idh/MocA-like oxidoreductase C-terminal" evidence="1">
    <location>
        <begin position="5"/>
        <end position="190"/>
    </location>
</feature>
<proteinExistence type="predicted"/>
<evidence type="ECO:0000259" key="1">
    <source>
        <dbReference type="Pfam" id="PF02894"/>
    </source>
</evidence>
<gene>
    <name evidence="2" type="ORF">UFOPK1722_01562</name>
</gene>
<dbReference type="SUPFAM" id="SSF55347">
    <property type="entry name" value="Glyceraldehyde-3-phosphate dehydrogenase-like, C-terminal domain"/>
    <property type="match status" value="1"/>
</dbReference>
<dbReference type="PANTHER" id="PTHR43593:SF1">
    <property type="entry name" value="INOSITOL 2-DEHYDROGENASE"/>
    <property type="match status" value="1"/>
</dbReference>
<sequence>MKVDNWNRFSRNTGGTLVEKCCHFFDLMNLAVGAQPTRVYASGAQDVNHLDEVYDGERSDILDNAYVIVDYDNGVRASLDLCMFAEAGRNEQEIVAVGSRGKAETALPGDGLVHVGRRADRSVRSVPAAMDPSVAHAGFHFGASYVEVARFCDAVRDGTGAEVSVSDGLWSVAVGAAAHRSIDEGRPVMLSEFGLG</sequence>
<dbReference type="InterPro" id="IPR004104">
    <property type="entry name" value="Gfo/Idh/MocA-like_OxRdtase_C"/>
</dbReference>
<dbReference type="Gene3D" id="3.30.360.10">
    <property type="entry name" value="Dihydrodipicolinate Reductase, domain 2"/>
    <property type="match status" value="1"/>
</dbReference>
<dbReference type="InterPro" id="IPR050424">
    <property type="entry name" value="Gfo-Idh-MocA_inositol_DH"/>
</dbReference>
<dbReference type="Pfam" id="PF02894">
    <property type="entry name" value="GFO_IDH_MocA_C"/>
    <property type="match status" value="1"/>
</dbReference>
<accession>A0A6J6FKB7</accession>
<organism evidence="2">
    <name type="scientific">freshwater metagenome</name>
    <dbReference type="NCBI Taxonomy" id="449393"/>
    <lineage>
        <taxon>unclassified sequences</taxon>
        <taxon>metagenomes</taxon>
        <taxon>ecological metagenomes</taxon>
    </lineage>
</organism>
<protein>
    <submittedName>
        <fullName evidence="2">Unannotated protein</fullName>
    </submittedName>
</protein>